<dbReference type="InterPro" id="IPR020084">
    <property type="entry name" value="NUDIX_hydrolase_CS"/>
</dbReference>
<evidence type="ECO:0000256" key="1">
    <source>
        <dbReference type="ARBA" id="ARBA00001946"/>
    </source>
</evidence>
<dbReference type="PANTHER" id="PTHR43046:SF16">
    <property type="entry name" value="ADP-RIBOSE PYROPHOSPHATASE YJHB-RELATED"/>
    <property type="match status" value="1"/>
</dbReference>
<keyword evidence="2" id="KW-0378">Hydrolase</keyword>
<keyword evidence="5" id="KW-1185">Reference proteome</keyword>
<evidence type="ECO:0000256" key="2">
    <source>
        <dbReference type="ARBA" id="ARBA00022801"/>
    </source>
</evidence>
<dbReference type="InterPro" id="IPR000086">
    <property type="entry name" value="NUDIX_hydrolase_dom"/>
</dbReference>
<dbReference type="PROSITE" id="PS00893">
    <property type="entry name" value="NUDIX_BOX"/>
    <property type="match status" value="1"/>
</dbReference>
<organism evidence="4 5">
    <name type="scientific">Nocardioides lentus</name>
    <dbReference type="NCBI Taxonomy" id="338077"/>
    <lineage>
        <taxon>Bacteria</taxon>
        <taxon>Bacillati</taxon>
        <taxon>Actinomycetota</taxon>
        <taxon>Actinomycetes</taxon>
        <taxon>Propionibacteriales</taxon>
        <taxon>Nocardioidaceae</taxon>
        <taxon>Nocardioides</taxon>
    </lineage>
</organism>
<evidence type="ECO:0000313" key="5">
    <source>
        <dbReference type="Proteomes" id="UP001501612"/>
    </source>
</evidence>
<dbReference type="PANTHER" id="PTHR43046">
    <property type="entry name" value="GDP-MANNOSE MANNOSYL HYDROLASE"/>
    <property type="match status" value="1"/>
</dbReference>
<dbReference type="Pfam" id="PF00293">
    <property type="entry name" value="NUDIX"/>
    <property type="match status" value="1"/>
</dbReference>
<dbReference type="Gene3D" id="3.90.79.10">
    <property type="entry name" value="Nucleoside Triphosphate Pyrophosphohydrolase"/>
    <property type="match status" value="1"/>
</dbReference>
<comment type="cofactor">
    <cofactor evidence="1">
        <name>Mg(2+)</name>
        <dbReference type="ChEBI" id="CHEBI:18420"/>
    </cofactor>
</comment>
<feature type="domain" description="Nudix hydrolase" evidence="3">
    <location>
        <begin position="19"/>
        <end position="153"/>
    </location>
</feature>
<accession>A0ABN2PE00</accession>
<protein>
    <submittedName>
        <fullName evidence="4">NUDIX domain-containing protein</fullName>
    </submittedName>
</protein>
<dbReference type="CDD" id="cd18879">
    <property type="entry name" value="NUDIX_Hydrolase"/>
    <property type="match status" value="1"/>
</dbReference>
<comment type="caution">
    <text evidence="4">The sequence shown here is derived from an EMBL/GenBank/DDBJ whole genome shotgun (WGS) entry which is preliminary data.</text>
</comment>
<gene>
    <name evidence="4" type="ORF">GCM10009737_21070</name>
</gene>
<dbReference type="RefSeq" id="WP_344006887.1">
    <property type="nucleotide sequence ID" value="NZ_BAAAMY010000004.1"/>
</dbReference>
<name>A0ABN2PE00_9ACTN</name>
<dbReference type="EMBL" id="BAAAMY010000004">
    <property type="protein sequence ID" value="GAA1919335.1"/>
    <property type="molecule type" value="Genomic_DNA"/>
</dbReference>
<sequence>MGVPGFVLRLREQVGTAELWLPAVTAVVRRDTGAEPEVLLVRRSDNGRWTPVTGILDPGEEPAVGAAREVLEETGVVVRVDRLAEVSAGPPVTHVNGDRARYLDLTFACTWLAGEARVGDDESVDVRWCPVDELAATLDVPAHLPRVAAALSEEERSRFRR</sequence>
<reference evidence="4 5" key="1">
    <citation type="journal article" date="2019" name="Int. J. Syst. Evol. Microbiol.">
        <title>The Global Catalogue of Microorganisms (GCM) 10K type strain sequencing project: providing services to taxonomists for standard genome sequencing and annotation.</title>
        <authorList>
            <consortium name="The Broad Institute Genomics Platform"/>
            <consortium name="The Broad Institute Genome Sequencing Center for Infectious Disease"/>
            <person name="Wu L."/>
            <person name="Ma J."/>
        </authorList>
    </citation>
    <scope>NUCLEOTIDE SEQUENCE [LARGE SCALE GENOMIC DNA]</scope>
    <source>
        <strain evidence="4 5">JCM 14046</strain>
    </source>
</reference>
<dbReference type="SUPFAM" id="SSF55811">
    <property type="entry name" value="Nudix"/>
    <property type="match status" value="1"/>
</dbReference>
<dbReference type="InterPro" id="IPR015797">
    <property type="entry name" value="NUDIX_hydrolase-like_dom_sf"/>
</dbReference>
<dbReference type="PROSITE" id="PS51462">
    <property type="entry name" value="NUDIX"/>
    <property type="match status" value="1"/>
</dbReference>
<evidence type="ECO:0000313" key="4">
    <source>
        <dbReference type="EMBL" id="GAA1919335.1"/>
    </source>
</evidence>
<evidence type="ECO:0000259" key="3">
    <source>
        <dbReference type="PROSITE" id="PS51462"/>
    </source>
</evidence>
<proteinExistence type="predicted"/>
<dbReference type="Proteomes" id="UP001501612">
    <property type="component" value="Unassembled WGS sequence"/>
</dbReference>